<protein>
    <submittedName>
        <fullName evidence="2">Pc22g00610 protein</fullName>
    </submittedName>
</protein>
<accession>B6HPH4</accession>
<dbReference type="STRING" id="500485.B6HPH4"/>
<dbReference type="BioCyc" id="PCHR:PC22G00610-MONOMER"/>
<dbReference type="VEuPathDB" id="FungiDB:PCH_Pc22g00610"/>
<name>B6HPH4_PENRW</name>
<evidence type="ECO:0000313" key="2">
    <source>
        <dbReference type="EMBL" id="CAP97349.1"/>
    </source>
</evidence>
<keyword evidence="3" id="KW-1185">Reference proteome</keyword>
<dbReference type="EMBL" id="AM920437">
    <property type="protein sequence ID" value="CAP97349.1"/>
    <property type="molecule type" value="Genomic_DNA"/>
</dbReference>
<organism evidence="2 3">
    <name type="scientific">Penicillium rubens (strain ATCC 28089 / DSM 1075 / NRRL 1951 / Wisconsin 54-1255)</name>
    <name type="common">Penicillium chrysogenum</name>
    <dbReference type="NCBI Taxonomy" id="500485"/>
    <lineage>
        <taxon>Eukaryota</taxon>
        <taxon>Fungi</taxon>
        <taxon>Dikarya</taxon>
        <taxon>Ascomycota</taxon>
        <taxon>Pezizomycotina</taxon>
        <taxon>Eurotiomycetes</taxon>
        <taxon>Eurotiomycetidae</taxon>
        <taxon>Eurotiales</taxon>
        <taxon>Aspergillaceae</taxon>
        <taxon>Penicillium</taxon>
        <taxon>Penicillium chrysogenum species complex</taxon>
    </lineage>
</organism>
<dbReference type="Proteomes" id="UP000000724">
    <property type="component" value="Contig Pc00c22"/>
</dbReference>
<dbReference type="KEGG" id="pcs:N7525_006120"/>
<gene>
    <name evidence="2" type="ORF">Pc22g00610</name>
    <name evidence="2" type="ORF">PCH_Pc22g00610</name>
</gene>
<dbReference type="OMA" id="LHYKIWE"/>
<dbReference type="GeneID" id="8304610"/>
<sequence length="579" mass="65628">MSPGFRVPQDPCFCPNCGNLLAIAKADMDRNNPTEVSLFPEGLKVICRTCPYTCSIREIVLEEVDSDSTEENNDHNDIASSQADPHNELSRYTQTVMEEIRQLQGGQIPCFLADKLYPDQAFQFPSRATNPRLNNPPLQLIAKDLLRKVRLHETQCQRYGEFPESNQGIEDALYNALTPTAKEALEKPSIGLAELIDIGGSPERDEGTGIYLHILKAHTLFYLYVGQGIVFSERISFHNDPAKRARHPSLHYKIWELLEKMDGFESIFVKLATFDDRPRGPAEQLPLNLQEMFLACVLQTLKPSDLEIWLPEDEGAQRPWAGLGLNIALPLWQGYSSEDNVPYDQVKMTGTEFSAMLRDSDGLRRQWAIAVRDAYQSLRTHPDSRIQGLWFSDFRKFLEARITDSLPAGYHTHQIRAREGVKALFAGKSLQMWQTQWGYYHAQYCDYAFTLRHIKRFSLDQYVAEKSGKKNDHYGKVCGKTVFIRPVLSERPTSLRYARKAVSTDPCVRLMVLADMDNGDGTGPLHILSSSGDAAVTKLNRMVDIFEGIGYYQSLALGHVHVPKRPSRQNCSEVDVEEH</sequence>
<dbReference type="HOGENOM" id="CLU_035523_0_0_1"/>
<dbReference type="OrthoDB" id="5412936at2759"/>
<feature type="compositionally biased region" description="Polar residues" evidence="1">
    <location>
        <begin position="78"/>
        <end position="87"/>
    </location>
</feature>
<evidence type="ECO:0000313" key="3">
    <source>
        <dbReference type="Proteomes" id="UP000000724"/>
    </source>
</evidence>
<feature type="region of interest" description="Disordered" evidence="1">
    <location>
        <begin position="65"/>
        <end position="87"/>
    </location>
</feature>
<evidence type="ECO:0000256" key="1">
    <source>
        <dbReference type="SAM" id="MobiDB-lite"/>
    </source>
</evidence>
<reference evidence="2 3" key="1">
    <citation type="journal article" date="2008" name="Nat. Biotechnol.">
        <title>Genome sequencing and analysis of the filamentous fungus Penicillium chrysogenum.</title>
        <authorList>
            <person name="van den Berg M.A."/>
            <person name="Albang R."/>
            <person name="Albermann K."/>
            <person name="Badger J.H."/>
            <person name="Daran J.-M."/>
            <person name="Driessen A.J.M."/>
            <person name="Garcia-Estrada C."/>
            <person name="Fedorova N.D."/>
            <person name="Harris D.M."/>
            <person name="Heijne W.H.M."/>
            <person name="Joardar V.S."/>
            <person name="Kiel J.A.K.W."/>
            <person name="Kovalchuk A."/>
            <person name="Martin J.F."/>
            <person name="Nierman W.C."/>
            <person name="Nijland J.G."/>
            <person name="Pronk J.T."/>
            <person name="Roubos J.A."/>
            <person name="van der Klei I.J."/>
            <person name="van Peij N.N.M.E."/>
            <person name="Veenhuis M."/>
            <person name="von Doehren H."/>
            <person name="Wagner C."/>
            <person name="Wortman J.R."/>
            <person name="Bovenberg R.A.L."/>
        </authorList>
    </citation>
    <scope>NUCLEOTIDE SEQUENCE [LARGE SCALE GENOMIC DNA]</scope>
    <source>
        <strain evidence="3">ATCC 28089 / DSM 1075 / NRRL 1951 / Wisconsin 54-1255</strain>
    </source>
</reference>
<dbReference type="AlphaFoldDB" id="B6HPH4"/>
<proteinExistence type="predicted"/>